<dbReference type="KEGG" id="cni:Calni_1386"/>
<accession>E4TJU8</accession>
<feature type="domain" description="Murein transglycosylase-C N-terminal" evidence="4">
    <location>
        <begin position="53"/>
        <end position="110"/>
    </location>
</feature>
<dbReference type="eggNOG" id="COG0741">
    <property type="taxonomic scope" value="Bacteria"/>
</dbReference>
<sequence precursor="true">MKKIALSFIVISMLFFCNMIVFADDFSKEMDDFEKYKKQVNDDFAKYVEIVNREFDNFKKEVYKEWGDYLIPSKTKWVEYSSDFKVRTIVDFEKNRVTIQVKTDPKSDGKDLIKKQVEKVANETIKDAFYGSKPLVNIEKRTKEQIKGSSTSTLPDNKIVGDFLKGSDGNKSADSILKDGSLSYSYDKKGDKIATFSVKIKASDREKALKFKIFVDEYARRYNLDPSLIYAVIHTESYFNPMATSPAPAYGLMQIIPTQAGKDAARILFGSPLILLPSFLYNPENNINVGTTYINLLKENYIKEIKDDKSRLYVAIVGYNVGLRNVYRVFSPDGDPKRAFYEINKLSYEEVYAKITKNLPQRGGVDYLIKILSRMEYYKNL</sequence>
<proteinExistence type="inferred from homology"/>
<protein>
    <submittedName>
        <fullName evidence="5">Lytic transglycosylase catalytic</fullName>
    </submittedName>
</protein>
<dbReference type="InterPro" id="IPR008258">
    <property type="entry name" value="Transglycosylase_SLT_dom_1"/>
</dbReference>
<evidence type="ECO:0000313" key="5">
    <source>
        <dbReference type="EMBL" id="ADR19294.1"/>
    </source>
</evidence>
<dbReference type="SUPFAM" id="SSF53955">
    <property type="entry name" value="Lysozyme-like"/>
    <property type="match status" value="1"/>
</dbReference>
<dbReference type="Proteomes" id="UP000007039">
    <property type="component" value="Chromosome"/>
</dbReference>
<dbReference type="PANTHER" id="PTHR37423">
    <property type="entry name" value="SOLUBLE LYTIC MUREIN TRANSGLYCOSYLASE-RELATED"/>
    <property type="match status" value="1"/>
</dbReference>
<dbReference type="GO" id="GO:0000270">
    <property type="term" value="P:peptidoglycan metabolic process"/>
    <property type="evidence" value="ECO:0007669"/>
    <property type="project" value="InterPro"/>
</dbReference>
<evidence type="ECO:0000256" key="2">
    <source>
        <dbReference type="SAM" id="SignalP"/>
    </source>
</evidence>
<gene>
    <name evidence="5" type="ordered locus">Calni_1386</name>
</gene>
<dbReference type="GO" id="GO:0016020">
    <property type="term" value="C:membrane"/>
    <property type="evidence" value="ECO:0007669"/>
    <property type="project" value="InterPro"/>
</dbReference>
<dbReference type="Pfam" id="PF11873">
    <property type="entry name" value="Mltc_N"/>
    <property type="match status" value="1"/>
</dbReference>
<organism evidence="5 6">
    <name type="scientific">Calditerrivibrio nitroreducens (strain DSM 19672 / NBRC 101217 / Yu37-1)</name>
    <dbReference type="NCBI Taxonomy" id="768670"/>
    <lineage>
        <taxon>Bacteria</taxon>
        <taxon>Pseudomonadati</taxon>
        <taxon>Deferribacterota</taxon>
        <taxon>Deferribacteres</taxon>
        <taxon>Deferribacterales</taxon>
        <taxon>Calditerrivibrionaceae</taxon>
    </lineage>
</organism>
<dbReference type="HOGENOM" id="CLU_044583_0_0_0"/>
<dbReference type="STRING" id="768670.Calni_1386"/>
<dbReference type="PROSITE" id="PS00922">
    <property type="entry name" value="TRANSGLYCOSYLASE"/>
    <property type="match status" value="1"/>
</dbReference>
<reference key="1">
    <citation type="submission" date="2010-11" db="EMBL/GenBank/DDBJ databases">
        <title>The complete genome of chromosome of Calditerrivibrio nitroreducens DSM 19672.</title>
        <authorList>
            <consortium name="US DOE Joint Genome Institute (JGI-PGF)"/>
            <person name="Lucas S."/>
            <person name="Copeland A."/>
            <person name="Lapidus A."/>
            <person name="Bruce D."/>
            <person name="Goodwin L."/>
            <person name="Pitluck S."/>
            <person name="Kyrpides N."/>
            <person name="Mavromatis K."/>
            <person name="Ivanova N."/>
            <person name="Mikhailova N."/>
            <person name="Zeytun A."/>
            <person name="Brettin T."/>
            <person name="Detter J.C."/>
            <person name="Tapia R."/>
            <person name="Han C."/>
            <person name="Land M."/>
            <person name="Hauser L."/>
            <person name="Markowitz V."/>
            <person name="Cheng J.-F."/>
            <person name="Hugenholtz P."/>
            <person name="Woyke T."/>
            <person name="Wu D."/>
            <person name="Spring S."/>
            <person name="Schroeder M."/>
            <person name="Brambilla E."/>
            <person name="Klenk H.-P."/>
            <person name="Eisen J.A."/>
        </authorList>
    </citation>
    <scope>NUCLEOTIDE SEQUENCE [LARGE SCALE GENOMIC DNA]</scope>
    <source>
        <strain>DSM 19672</strain>
    </source>
</reference>
<dbReference type="GO" id="GO:0008933">
    <property type="term" value="F:peptidoglycan lytic transglycosylase activity"/>
    <property type="evidence" value="ECO:0007669"/>
    <property type="project" value="InterPro"/>
</dbReference>
<feature type="signal peptide" evidence="2">
    <location>
        <begin position="1"/>
        <end position="23"/>
    </location>
</feature>
<dbReference type="CDD" id="cd16893">
    <property type="entry name" value="LT_MltC_MltE"/>
    <property type="match status" value="1"/>
</dbReference>
<comment type="similarity">
    <text evidence="1">Belongs to the transglycosylase Slt family.</text>
</comment>
<keyword evidence="2" id="KW-0732">Signal</keyword>
<dbReference type="InterPro" id="IPR024570">
    <property type="entry name" value="Murein_transglycosylaseC_N"/>
</dbReference>
<dbReference type="RefSeq" id="WP_013451506.1">
    <property type="nucleotide sequence ID" value="NC_014758.1"/>
</dbReference>
<name>E4TJU8_CALNY</name>
<dbReference type="InterPro" id="IPR023346">
    <property type="entry name" value="Lysozyme-like_dom_sf"/>
</dbReference>
<dbReference type="EMBL" id="CP002347">
    <property type="protein sequence ID" value="ADR19294.1"/>
    <property type="molecule type" value="Genomic_DNA"/>
</dbReference>
<reference evidence="5 6" key="2">
    <citation type="journal article" date="2011" name="Stand. Genomic Sci.">
        <title>Complete genome sequence of Calditerrivibrio nitroreducens type strain (Yu37-1).</title>
        <authorList>
            <person name="Pitluck S."/>
            <person name="Sikorski J."/>
            <person name="Zeytun A."/>
            <person name="Lapidus A."/>
            <person name="Nolan M."/>
            <person name="Lucas S."/>
            <person name="Hammon N."/>
            <person name="Deshpande S."/>
            <person name="Cheng J.F."/>
            <person name="Tapia R."/>
            <person name="Han C."/>
            <person name="Goodwin L."/>
            <person name="Liolios K."/>
            <person name="Pagani I."/>
            <person name="Ivanova N."/>
            <person name="Mavromatis K."/>
            <person name="Pati A."/>
            <person name="Chen A."/>
            <person name="Palaniappan K."/>
            <person name="Hauser L."/>
            <person name="Chang Y.J."/>
            <person name="Jeffries C.D."/>
            <person name="Detter J.C."/>
            <person name="Brambilla E."/>
            <person name="Djao O.D."/>
            <person name="Rohde M."/>
            <person name="Spring S."/>
            <person name="Goker M."/>
            <person name="Woyke T."/>
            <person name="Bristow J."/>
            <person name="Eisen J.A."/>
            <person name="Markowitz V."/>
            <person name="Hugenholtz P."/>
            <person name="Kyrpides N.C."/>
            <person name="Klenk H.P."/>
            <person name="Land M."/>
        </authorList>
    </citation>
    <scope>NUCLEOTIDE SEQUENCE [LARGE SCALE GENOMIC DNA]</scope>
    <source>
        <strain evidence="6">DSM 19672 / NBRC 101217 / Yu37-1</strain>
    </source>
</reference>
<dbReference type="AlphaFoldDB" id="E4TJU8"/>
<keyword evidence="6" id="KW-1185">Reference proteome</keyword>
<dbReference type="OrthoDB" id="9781970at2"/>
<evidence type="ECO:0000256" key="1">
    <source>
        <dbReference type="ARBA" id="ARBA00007734"/>
    </source>
</evidence>
<dbReference type="CAZy" id="GH23">
    <property type="family name" value="Glycoside Hydrolase Family 23"/>
</dbReference>
<feature type="domain" description="Transglycosylase SLT" evidence="3">
    <location>
        <begin position="216"/>
        <end position="336"/>
    </location>
</feature>
<evidence type="ECO:0000259" key="4">
    <source>
        <dbReference type="Pfam" id="PF11873"/>
    </source>
</evidence>
<evidence type="ECO:0000259" key="3">
    <source>
        <dbReference type="Pfam" id="PF01464"/>
    </source>
</evidence>
<dbReference type="Pfam" id="PF01464">
    <property type="entry name" value="SLT"/>
    <property type="match status" value="1"/>
</dbReference>
<dbReference type="PANTHER" id="PTHR37423:SF2">
    <property type="entry name" value="MEMBRANE-BOUND LYTIC MUREIN TRANSGLYCOSYLASE C"/>
    <property type="match status" value="1"/>
</dbReference>
<dbReference type="Gene3D" id="1.10.530.10">
    <property type="match status" value="1"/>
</dbReference>
<feature type="chain" id="PRO_5003187128" evidence="2">
    <location>
        <begin position="24"/>
        <end position="381"/>
    </location>
</feature>
<dbReference type="InterPro" id="IPR000189">
    <property type="entry name" value="Transglyc_AS"/>
</dbReference>
<evidence type="ECO:0000313" key="6">
    <source>
        <dbReference type="Proteomes" id="UP000007039"/>
    </source>
</evidence>